<gene>
    <name evidence="2" type="ORF">SAC06_01735</name>
</gene>
<protein>
    <submittedName>
        <fullName evidence="2">Phage antirepressor KilAC domain-containing protein</fullName>
    </submittedName>
</protein>
<evidence type="ECO:0000313" key="2">
    <source>
        <dbReference type="EMBL" id="XBW08937.1"/>
    </source>
</evidence>
<reference evidence="2" key="1">
    <citation type="submission" date="2023-11" db="EMBL/GenBank/DDBJ databases">
        <title>Scrofimicrobium hongkongense sp. nov., isolated from a patient with peritonitis.</title>
        <authorList>
            <person name="Lao H.Y."/>
            <person name="Wong A.Y.P."/>
            <person name="Ng T.L."/>
            <person name="Wong R.Y.L."/>
            <person name="Yau M.C.Y."/>
            <person name="Lam J.Y.W."/>
            <person name="Siu G.K.H."/>
        </authorList>
    </citation>
    <scope>NUCLEOTIDE SEQUENCE</scope>
    <source>
        <strain evidence="2">R131</strain>
    </source>
</reference>
<sequence length="82" mass="9560">MLRRPIGRGLIETQFLSFLLNLPTPRQRSAYAQEGHTQLKAHEYGEGRTRTHMYWTQKGTLFIYDLPKSRDELPAIEQGNQT</sequence>
<dbReference type="Pfam" id="PF03374">
    <property type="entry name" value="ANT"/>
    <property type="match status" value="1"/>
</dbReference>
<dbReference type="EMBL" id="CP138335">
    <property type="protein sequence ID" value="XBW08937.1"/>
    <property type="molecule type" value="Genomic_DNA"/>
</dbReference>
<feature type="domain" description="Antirepressor protein C-terminal" evidence="1">
    <location>
        <begin position="29"/>
        <end position="66"/>
    </location>
</feature>
<dbReference type="RefSeq" id="WP_350259138.1">
    <property type="nucleotide sequence ID" value="NZ_CP138335.1"/>
</dbReference>
<proteinExistence type="predicted"/>
<dbReference type="InterPro" id="IPR005039">
    <property type="entry name" value="Ant_C"/>
</dbReference>
<name>A0AAU7VA66_9ACTO</name>
<dbReference type="AlphaFoldDB" id="A0AAU7VA66"/>
<dbReference type="KEGG" id="sapp:SAC06_01735"/>
<dbReference type="GO" id="GO:0003677">
    <property type="term" value="F:DNA binding"/>
    <property type="evidence" value="ECO:0007669"/>
    <property type="project" value="InterPro"/>
</dbReference>
<accession>A0AAU7VA66</accession>
<organism evidence="2">
    <name type="scientific">Scrofimicrobium appendicitidis</name>
    <dbReference type="NCBI Taxonomy" id="3079930"/>
    <lineage>
        <taxon>Bacteria</taxon>
        <taxon>Bacillati</taxon>
        <taxon>Actinomycetota</taxon>
        <taxon>Actinomycetes</taxon>
        <taxon>Actinomycetales</taxon>
        <taxon>Actinomycetaceae</taxon>
        <taxon>Scrofimicrobium</taxon>
    </lineage>
</organism>
<evidence type="ECO:0000259" key="1">
    <source>
        <dbReference type="Pfam" id="PF03374"/>
    </source>
</evidence>